<dbReference type="Pfam" id="PF05170">
    <property type="entry name" value="AsmA"/>
    <property type="match status" value="2"/>
</dbReference>
<feature type="domain" description="AsmA" evidence="2">
    <location>
        <begin position="527"/>
        <end position="704"/>
    </location>
</feature>
<proteinExistence type="predicted"/>
<evidence type="ECO:0000313" key="6">
    <source>
        <dbReference type="Proteomes" id="UP000275027"/>
    </source>
</evidence>
<gene>
    <name evidence="3" type="ORF">B0G92_1885</name>
    <name evidence="4" type="ORF">CLV50_2457</name>
</gene>
<accession>A0A497UEQ2</accession>
<dbReference type="GO" id="GO:0090313">
    <property type="term" value="P:regulation of protein targeting to membrane"/>
    <property type="evidence" value="ECO:0007669"/>
    <property type="project" value="TreeGrafter"/>
</dbReference>
<dbReference type="InterPro" id="IPR007844">
    <property type="entry name" value="AsmA"/>
</dbReference>
<dbReference type="AlphaFoldDB" id="A0A497UEQ2"/>
<evidence type="ECO:0000313" key="4">
    <source>
        <dbReference type="EMBL" id="RLJ24569.1"/>
    </source>
</evidence>
<keyword evidence="1" id="KW-0812">Transmembrane</keyword>
<evidence type="ECO:0000256" key="1">
    <source>
        <dbReference type="SAM" id="Phobius"/>
    </source>
</evidence>
<dbReference type="PANTHER" id="PTHR30441:SF8">
    <property type="entry name" value="DUF748 DOMAIN-CONTAINING PROTEIN"/>
    <property type="match status" value="1"/>
</dbReference>
<dbReference type="EMBL" id="PJND01000007">
    <property type="protein sequence ID" value="PKW30229.1"/>
    <property type="molecule type" value="Genomic_DNA"/>
</dbReference>
<feature type="transmembrane region" description="Helical" evidence="1">
    <location>
        <begin position="23"/>
        <end position="46"/>
    </location>
</feature>
<evidence type="ECO:0000313" key="3">
    <source>
        <dbReference type="EMBL" id="PKW30229.1"/>
    </source>
</evidence>
<feature type="domain" description="AsmA" evidence="2">
    <location>
        <begin position="31"/>
        <end position="162"/>
    </location>
</feature>
<dbReference type="InterPro" id="IPR052894">
    <property type="entry name" value="AsmA-related"/>
</dbReference>
<organism evidence="4 6">
    <name type="scientific">Flavobacterium lindanitolerans</name>
    <dbReference type="NCBI Taxonomy" id="428988"/>
    <lineage>
        <taxon>Bacteria</taxon>
        <taxon>Pseudomonadati</taxon>
        <taxon>Bacteroidota</taxon>
        <taxon>Flavobacteriia</taxon>
        <taxon>Flavobacteriales</taxon>
        <taxon>Flavobacteriaceae</taxon>
        <taxon>Flavobacterium</taxon>
    </lineage>
</organism>
<evidence type="ECO:0000259" key="2">
    <source>
        <dbReference type="Pfam" id="PF05170"/>
    </source>
</evidence>
<keyword evidence="1" id="KW-1133">Transmembrane helix</keyword>
<dbReference type="PANTHER" id="PTHR30441">
    <property type="entry name" value="DUF748 DOMAIN-CONTAINING PROTEIN"/>
    <property type="match status" value="1"/>
</dbReference>
<dbReference type="Proteomes" id="UP000233767">
    <property type="component" value="Unassembled WGS sequence"/>
</dbReference>
<sequence length="833" mass="92934">MQIKAVISRFLEKISGLPRWVRISFRVLSGVFLLIIILYIGLAFYVNTHKEEILASINQKINENINGKFTAESMEPTFLQGFPRVSLRIKNAVLKDSLWNSHKNTLLQAEDFNVSINVLAFLRGTLEIKKIAINEAKIHLFVAENGYSNTAIFKPKQEKEASGEGSSFAEIKAFELHNVVFISENLKGKKLFKFSINDLKGRLDYNSEGWKAAVKLDASAQSLAFNTVHGSFIKDKTLNGKFDIAYNEKAETIVFDPNDLEIGSDVFNIGGKFNVGKNNSGFSLHIRADNILWKNASNLLSNNISRQLNRFDLEKPIDVNCDIIGDLNAEGDPLFLVKAVVKNNRLHIPDGIIDNCSFNGMYTNELVKGKGFNDPNSVVKLMGFKGDYKEIPFVMDSAIINDFSKPIASGVFKAKFPLEKLNNAVDRNLMVFSKGNADVEFQFKADIVDFEITKPFVSGLVAIKNGDMRYVPRNLAFKNTNVALNFTDKDLFISNIRLQSGKSIVNMEGSIQNFLNLYYTEPEKLVLNWKVTSPQLYLGEFLGFLDNRKTVKRAPVKTKKGNVNDKLDFLFEKSNVALNVQIDKFYYNKFTATNTKAAILLSDSGITIQNAVVHHAGGQVNLSGSVQQGKTKNNFSMKANVSNVAIEKFFYAFNDFDMQSLKSKNLKGYLTTSATISGTISNEGKLVPNSMNGTVGFALKNGALISFQPIKSAGKFAFPFRDLDNITFSNLKGNFDISGEKVTIHPMQINSSVLNMDIAGIYSFGKGTNIALDVPLRNPKNDKDITDKEKLEERRNRGIVLHLLASDGDDGKIKIRLVSKKKRNEEVDLGDKQ</sequence>
<dbReference type="Proteomes" id="UP000275027">
    <property type="component" value="Unassembled WGS sequence"/>
</dbReference>
<reference evidence="3 5" key="1">
    <citation type="submission" date="2017-12" db="EMBL/GenBank/DDBJ databases">
        <title>Genomic Encyclopedia of Type Strains, Phase III (KMG-III): the genomes of soil and plant-associated and newly described type strains.</title>
        <authorList>
            <person name="Whitman W."/>
        </authorList>
    </citation>
    <scope>NUCLEOTIDE SEQUENCE [LARGE SCALE GENOMIC DNA]</scope>
    <source>
        <strain evidence="3 5">IP-10</strain>
    </source>
</reference>
<dbReference type="EMBL" id="RCCB01000012">
    <property type="protein sequence ID" value="RLJ24569.1"/>
    <property type="molecule type" value="Genomic_DNA"/>
</dbReference>
<dbReference type="GO" id="GO:0005886">
    <property type="term" value="C:plasma membrane"/>
    <property type="evidence" value="ECO:0007669"/>
    <property type="project" value="TreeGrafter"/>
</dbReference>
<keyword evidence="5" id="KW-1185">Reference proteome</keyword>
<comment type="caution">
    <text evidence="4">The sequence shown here is derived from an EMBL/GenBank/DDBJ whole genome shotgun (WGS) entry which is preliminary data.</text>
</comment>
<evidence type="ECO:0000313" key="5">
    <source>
        <dbReference type="Proteomes" id="UP000233767"/>
    </source>
</evidence>
<name>A0A497UEQ2_9FLAO</name>
<keyword evidence="1" id="KW-0472">Membrane</keyword>
<reference evidence="4 6" key="2">
    <citation type="submission" date="2018-10" db="EMBL/GenBank/DDBJ databases">
        <title>Genomic Encyclopedia of Archaeal and Bacterial Type Strains, Phase II (KMG-II): from individual species to whole genera.</title>
        <authorList>
            <person name="Goeker M."/>
        </authorList>
    </citation>
    <scope>NUCLEOTIDE SEQUENCE [LARGE SCALE GENOMIC DNA]</scope>
    <source>
        <strain evidence="4 6">DSM 21886</strain>
    </source>
</reference>
<protein>
    <submittedName>
        <fullName evidence="4">AsmA-like protein</fullName>
    </submittedName>
</protein>
<dbReference type="RefSeq" id="WP_218971850.1">
    <property type="nucleotide sequence ID" value="NZ_PJND01000007.1"/>
</dbReference>